<keyword evidence="10" id="KW-1185">Reference proteome</keyword>
<evidence type="ECO:0000256" key="1">
    <source>
        <dbReference type="ARBA" id="ARBA00004141"/>
    </source>
</evidence>
<feature type="transmembrane region" description="Helical" evidence="7">
    <location>
        <begin position="204"/>
        <end position="224"/>
    </location>
</feature>
<accession>A0A0C3AX98</accession>
<keyword evidence="2" id="KW-0813">Transport</keyword>
<feature type="transmembrane region" description="Helical" evidence="7">
    <location>
        <begin position="297"/>
        <end position="314"/>
    </location>
</feature>
<evidence type="ECO:0000256" key="4">
    <source>
        <dbReference type="ARBA" id="ARBA00022970"/>
    </source>
</evidence>
<feature type="transmembrane region" description="Helical" evidence="7">
    <location>
        <begin position="173"/>
        <end position="192"/>
    </location>
</feature>
<gene>
    <name evidence="9" type="ORF">M408DRAFT_331708</name>
</gene>
<dbReference type="HOGENOM" id="CLU_007946_12_1_1"/>
<keyword evidence="3 7" id="KW-0812">Transmembrane</keyword>
<dbReference type="Pfam" id="PF00324">
    <property type="entry name" value="AA_permease"/>
    <property type="match status" value="1"/>
</dbReference>
<sequence>MSNVYNGPNAGHYVNELHATPNHGPSQISVTSEDFEVSRIHGKAISPIGVSTEKTLRRELNANQITMITLGGTLGTGLLVGSGSALNEGGPLGIVIAYIIVCAYFMMTSLAEMSTYLPDKKGFVGLVTRYVHPSIGFALGWTYMCRFLVVPASHINTAAVVVFYGGGGNQVPIHGWRLIFIVGVNFLGIRAFGHFEFWLSTLKVTVLVALILFGLVIDLGGAPLKEPDSRSLAGLAGLFWRPPYGPFGNPAWAGENIYAVGDTLRFVGFWSTLVKSLFSLMGMELLGVTVGEAENPYRLVLSLYLLAVITMGFICSSDDPTFWNDTAPLGDKSPFIIAARRLVANGIVPVISAAIAVFALSGATSNIYTGSRILYGLSLDGQGPAWLRKKVTSRGQPLVSLGLVTVFCLLSFVGEAEQAKAFDYFVDVTTTAGAISWICIFWAHIRFRKALKAQHYPLDTLRYVSSLHPIGTYFALVATVIITMFKGVGSYADRGFRGCIAAYILIVFYLLLLGGWCYWRTGLPKPIPLNEIDLDAGRREIDEEEVEWNNEQSMRKLRPWWRRISDYT</sequence>
<dbReference type="PIRSF" id="PIRSF006060">
    <property type="entry name" value="AA_transporter"/>
    <property type="match status" value="1"/>
</dbReference>
<dbReference type="Proteomes" id="UP000054097">
    <property type="component" value="Unassembled WGS sequence"/>
</dbReference>
<feature type="transmembrane region" description="Helical" evidence="7">
    <location>
        <begin position="422"/>
        <end position="445"/>
    </location>
</feature>
<dbReference type="PANTHER" id="PTHR43341">
    <property type="entry name" value="AMINO ACID PERMEASE"/>
    <property type="match status" value="1"/>
</dbReference>
<feature type="transmembrane region" description="Helical" evidence="7">
    <location>
        <begin position="65"/>
        <end position="86"/>
    </location>
</feature>
<dbReference type="Gene3D" id="1.20.1740.10">
    <property type="entry name" value="Amino acid/polyamine transporter I"/>
    <property type="match status" value="1"/>
</dbReference>
<evidence type="ECO:0000256" key="5">
    <source>
        <dbReference type="ARBA" id="ARBA00022989"/>
    </source>
</evidence>
<dbReference type="PANTHER" id="PTHR43341:SF1">
    <property type="entry name" value="GENERAL AMINO-ACID PERMEASE GAP1"/>
    <property type="match status" value="1"/>
</dbReference>
<protein>
    <recommendedName>
        <fullName evidence="8">Amino acid permease/ SLC12A domain-containing protein</fullName>
    </recommendedName>
</protein>
<dbReference type="OrthoDB" id="3900342at2759"/>
<dbReference type="STRING" id="933852.A0A0C3AX98"/>
<organism evidence="9 10">
    <name type="scientific">Serendipita vermifera MAFF 305830</name>
    <dbReference type="NCBI Taxonomy" id="933852"/>
    <lineage>
        <taxon>Eukaryota</taxon>
        <taxon>Fungi</taxon>
        <taxon>Dikarya</taxon>
        <taxon>Basidiomycota</taxon>
        <taxon>Agaricomycotina</taxon>
        <taxon>Agaricomycetes</taxon>
        <taxon>Sebacinales</taxon>
        <taxon>Serendipitaceae</taxon>
        <taxon>Serendipita</taxon>
    </lineage>
</organism>
<keyword evidence="4" id="KW-0029">Amino-acid transport</keyword>
<feature type="transmembrane region" description="Helical" evidence="7">
    <location>
        <begin position="466"/>
        <end position="488"/>
    </location>
</feature>
<keyword evidence="6 7" id="KW-0472">Membrane</keyword>
<evidence type="ECO:0000256" key="6">
    <source>
        <dbReference type="ARBA" id="ARBA00023136"/>
    </source>
</evidence>
<evidence type="ECO:0000313" key="9">
    <source>
        <dbReference type="EMBL" id="KIM24599.1"/>
    </source>
</evidence>
<feature type="transmembrane region" description="Helical" evidence="7">
    <location>
        <begin position="398"/>
        <end position="416"/>
    </location>
</feature>
<reference evidence="9 10" key="1">
    <citation type="submission" date="2014-04" db="EMBL/GenBank/DDBJ databases">
        <authorList>
            <consortium name="DOE Joint Genome Institute"/>
            <person name="Kuo A."/>
            <person name="Zuccaro A."/>
            <person name="Kohler A."/>
            <person name="Nagy L.G."/>
            <person name="Floudas D."/>
            <person name="Copeland A."/>
            <person name="Barry K.W."/>
            <person name="Cichocki N."/>
            <person name="Veneault-Fourrey C."/>
            <person name="LaButti K."/>
            <person name="Lindquist E.A."/>
            <person name="Lipzen A."/>
            <person name="Lundell T."/>
            <person name="Morin E."/>
            <person name="Murat C."/>
            <person name="Sun H."/>
            <person name="Tunlid A."/>
            <person name="Henrissat B."/>
            <person name="Grigoriev I.V."/>
            <person name="Hibbett D.S."/>
            <person name="Martin F."/>
            <person name="Nordberg H.P."/>
            <person name="Cantor M.N."/>
            <person name="Hua S.X."/>
        </authorList>
    </citation>
    <scope>NUCLEOTIDE SEQUENCE [LARGE SCALE GENOMIC DNA]</scope>
    <source>
        <strain evidence="9 10">MAFF 305830</strain>
    </source>
</reference>
<reference evidence="10" key="2">
    <citation type="submission" date="2015-01" db="EMBL/GenBank/DDBJ databases">
        <title>Evolutionary Origins and Diversification of the Mycorrhizal Mutualists.</title>
        <authorList>
            <consortium name="DOE Joint Genome Institute"/>
            <consortium name="Mycorrhizal Genomics Consortium"/>
            <person name="Kohler A."/>
            <person name="Kuo A."/>
            <person name="Nagy L.G."/>
            <person name="Floudas D."/>
            <person name="Copeland A."/>
            <person name="Barry K.W."/>
            <person name="Cichocki N."/>
            <person name="Veneault-Fourrey C."/>
            <person name="LaButti K."/>
            <person name="Lindquist E.A."/>
            <person name="Lipzen A."/>
            <person name="Lundell T."/>
            <person name="Morin E."/>
            <person name="Murat C."/>
            <person name="Riley R."/>
            <person name="Ohm R."/>
            <person name="Sun H."/>
            <person name="Tunlid A."/>
            <person name="Henrissat B."/>
            <person name="Grigoriev I.V."/>
            <person name="Hibbett D.S."/>
            <person name="Martin F."/>
        </authorList>
    </citation>
    <scope>NUCLEOTIDE SEQUENCE [LARGE SCALE GENOMIC DNA]</scope>
    <source>
        <strain evidence="10">MAFF 305830</strain>
    </source>
</reference>
<dbReference type="GO" id="GO:0015171">
    <property type="term" value="F:amino acid transmembrane transporter activity"/>
    <property type="evidence" value="ECO:0007669"/>
    <property type="project" value="TreeGrafter"/>
</dbReference>
<evidence type="ECO:0000259" key="8">
    <source>
        <dbReference type="Pfam" id="PF00324"/>
    </source>
</evidence>
<feature type="transmembrane region" description="Helical" evidence="7">
    <location>
        <begin position="342"/>
        <end position="363"/>
    </location>
</feature>
<evidence type="ECO:0000256" key="2">
    <source>
        <dbReference type="ARBA" id="ARBA00022448"/>
    </source>
</evidence>
<feature type="transmembrane region" description="Helical" evidence="7">
    <location>
        <begin position="500"/>
        <end position="519"/>
    </location>
</feature>
<feature type="domain" description="Amino acid permease/ SLC12A" evidence="8">
    <location>
        <begin position="65"/>
        <end position="521"/>
    </location>
</feature>
<dbReference type="AlphaFoldDB" id="A0A0C3AX98"/>
<evidence type="ECO:0000256" key="7">
    <source>
        <dbReference type="SAM" id="Phobius"/>
    </source>
</evidence>
<dbReference type="GO" id="GO:0016020">
    <property type="term" value="C:membrane"/>
    <property type="evidence" value="ECO:0007669"/>
    <property type="project" value="UniProtKB-SubCell"/>
</dbReference>
<feature type="transmembrane region" description="Helical" evidence="7">
    <location>
        <begin position="267"/>
        <end position="290"/>
    </location>
</feature>
<keyword evidence="5 7" id="KW-1133">Transmembrane helix</keyword>
<dbReference type="InterPro" id="IPR050524">
    <property type="entry name" value="APC_YAT"/>
</dbReference>
<proteinExistence type="predicted"/>
<evidence type="ECO:0000313" key="10">
    <source>
        <dbReference type="Proteomes" id="UP000054097"/>
    </source>
</evidence>
<name>A0A0C3AX98_SERVB</name>
<feature type="transmembrane region" description="Helical" evidence="7">
    <location>
        <begin position="92"/>
        <end position="111"/>
    </location>
</feature>
<comment type="subcellular location">
    <subcellularLocation>
        <location evidence="1">Membrane</location>
        <topology evidence="1">Multi-pass membrane protein</topology>
    </subcellularLocation>
</comment>
<dbReference type="EMBL" id="KN824322">
    <property type="protein sequence ID" value="KIM24599.1"/>
    <property type="molecule type" value="Genomic_DNA"/>
</dbReference>
<evidence type="ECO:0000256" key="3">
    <source>
        <dbReference type="ARBA" id="ARBA00022692"/>
    </source>
</evidence>
<dbReference type="InterPro" id="IPR004841">
    <property type="entry name" value="AA-permease/SLC12A_dom"/>
</dbReference>